<evidence type="ECO:0000313" key="3">
    <source>
        <dbReference type="EMBL" id="NZA26199.1"/>
    </source>
</evidence>
<proteinExistence type="inferred from homology"/>
<dbReference type="Proteomes" id="UP000578091">
    <property type="component" value="Unassembled WGS sequence"/>
</dbReference>
<evidence type="ECO:0000256" key="2">
    <source>
        <dbReference type="ARBA" id="ARBA00023002"/>
    </source>
</evidence>
<comment type="similarity">
    <text evidence="1">Belongs to the short-chain dehydrogenases/reductases (SDR) family.</text>
</comment>
<organism evidence="3 4">
    <name type="scientific">Luteimonas salinisoli</name>
    <dbReference type="NCBI Taxonomy" id="2752307"/>
    <lineage>
        <taxon>Bacteria</taxon>
        <taxon>Pseudomonadati</taxon>
        <taxon>Pseudomonadota</taxon>
        <taxon>Gammaproteobacteria</taxon>
        <taxon>Lysobacterales</taxon>
        <taxon>Lysobacteraceae</taxon>
        <taxon>Luteimonas</taxon>
    </lineage>
</organism>
<protein>
    <submittedName>
        <fullName evidence="3">SDR family NAD(P)-dependent oxidoreductase</fullName>
    </submittedName>
</protein>
<name>A0A853JC36_9GAMM</name>
<accession>A0A853JC36</accession>
<evidence type="ECO:0000256" key="1">
    <source>
        <dbReference type="ARBA" id="ARBA00006484"/>
    </source>
</evidence>
<dbReference type="PANTHER" id="PTHR43669:SF12">
    <property type="entry name" value="BLR5618 PROTEIN"/>
    <property type="match status" value="1"/>
</dbReference>
<sequence length="277" mass="28744">MSRPLLVLGATGAVGRGVVSAAVRSRRPVVAVSSDAAGLRQLHRCHPDADLITVAASLHSEADAAALAGRLRDRTPCGVIAAIGAEAARGRLLDQPAAVLRRTLDEDLLPHLFAARHLFPLLPRHDRGTGYVLIGGPGGEYPWAGYGHRSIAAAALRMLARVLHDEAGRAGLRVQLLTLDTPVRSDDNRAHACAEWPLAEAVGRRALALLACAPARGAAPAVVPYAGAPDLTSSEVEVATSAAAHAEGTAGPARELRDARALLDAIASTSPPRITPR</sequence>
<reference evidence="3 4" key="1">
    <citation type="submission" date="2020-07" db="EMBL/GenBank/DDBJ databases">
        <title>Luteimonas sp. SJ-92.</title>
        <authorList>
            <person name="Huang X.-X."/>
            <person name="Xu L."/>
            <person name="Sun J.-Q."/>
        </authorList>
    </citation>
    <scope>NUCLEOTIDE SEQUENCE [LARGE SCALE GENOMIC DNA]</scope>
    <source>
        <strain evidence="3 4">SJ-92</strain>
    </source>
</reference>
<keyword evidence="4" id="KW-1185">Reference proteome</keyword>
<dbReference type="EMBL" id="JACCKA010000049">
    <property type="protein sequence ID" value="NZA26199.1"/>
    <property type="molecule type" value="Genomic_DNA"/>
</dbReference>
<dbReference type="RefSeq" id="WP_180677991.1">
    <property type="nucleotide sequence ID" value="NZ_JACCKA010000049.1"/>
</dbReference>
<dbReference type="InterPro" id="IPR036291">
    <property type="entry name" value="NAD(P)-bd_dom_sf"/>
</dbReference>
<keyword evidence="2" id="KW-0560">Oxidoreductase</keyword>
<dbReference type="Gene3D" id="3.40.50.720">
    <property type="entry name" value="NAD(P)-binding Rossmann-like Domain"/>
    <property type="match status" value="1"/>
</dbReference>
<comment type="caution">
    <text evidence="3">The sequence shown here is derived from an EMBL/GenBank/DDBJ whole genome shotgun (WGS) entry which is preliminary data.</text>
</comment>
<gene>
    <name evidence="3" type="ORF">H0E84_07350</name>
</gene>
<dbReference type="PANTHER" id="PTHR43669">
    <property type="entry name" value="5-KETO-D-GLUCONATE 5-REDUCTASE"/>
    <property type="match status" value="1"/>
</dbReference>
<dbReference type="AlphaFoldDB" id="A0A853JC36"/>
<dbReference type="SUPFAM" id="SSF51735">
    <property type="entry name" value="NAD(P)-binding Rossmann-fold domains"/>
    <property type="match status" value="1"/>
</dbReference>
<evidence type="ECO:0000313" key="4">
    <source>
        <dbReference type="Proteomes" id="UP000578091"/>
    </source>
</evidence>
<dbReference type="GO" id="GO:0016491">
    <property type="term" value="F:oxidoreductase activity"/>
    <property type="evidence" value="ECO:0007669"/>
    <property type="project" value="UniProtKB-KW"/>
</dbReference>